<dbReference type="PROSITE" id="PS50109">
    <property type="entry name" value="HIS_KIN"/>
    <property type="match status" value="1"/>
</dbReference>
<keyword evidence="4" id="KW-1003">Cell membrane</keyword>
<dbReference type="RefSeq" id="WP_226934442.1">
    <property type="nucleotide sequence ID" value="NZ_JACDXX010000004.1"/>
</dbReference>
<dbReference type="Pfam" id="PF00072">
    <property type="entry name" value="Response_reg"/>
    <property type="match status" value="2"/>
</dbReference>
<dbReference type="InterPro" id="IPR008207">
    <property type="entry name" value="Sig_transdc_His_kin_Hpt_dom"/>
</dbReference>
<evidence type="ECO:0000256" key="11">
    <source>
        <dbReference type="ARBA" id="ARBA00023136"/>
    </source>
</evidence>
<dbReference type="PRINTS" id="PR00344">
    <property type="entry name" value="BCTRLSENSOR"/>
</dbReference>
<proteinExistence type="predicted"/>
<feature type="coiled-coil region" evidence="14">
    <location>
        <begin position="616"/>
        <end position="646"/>
    </location>
</feature>
<feature type="coiled-coil region" evidence="14">
    <location>
        <begin position="335"/>
        <end position="362"/>
    </location>
</feature>
<dbReference type="InterPro" id="IPR001610">
    <property type="entry name" value="PAC"/>
</dbReference>
<dbReference type="InterPro" id="IPR011006">
    <property type="entry name" value="CheY-like_superfamily"/>
</dbReference>
<dbReference type="SUPFAM" id="SSF47384">
    <property type="entry name" value="Homodimeric domain of signal transducing histidine kinase"/>
    <property type="match status" value="1"/>
</dbReference>
<dbReference type="SUPFAM" id="SSF55874">
    <property type="entry name" value="ATPase domain of HSP90 chaperone/DNA topoisomerase II/histidine kinase"/>
    <property type="match status" value="1"/>
</dbReference>
<feature type="modified residue" description="4-aspartylphosphate" evidence="13">
    <location>
        <position position="1094"/>
    </location>
</feature>
<evidence type="ECO:0000256" key="9">
    <source>
        <dbReference type="ARBA" id="ARBA00022989"/>
    </source>
</evidence>
<evidence type="ECO:0000256" key="3">
    <source>
        <dbReference type="ARBA" id="ARBA00012438"/>
    </source>
</evidence>
<feature type="region of interest" description="Disordered" evidence="15">
    <location>
        <begin position="1170"/>
        <end position="1191"/>
    </location>
</feature>
<evidence type="ECO:0000256" key="4">
    <source>
        <dbReference type="ARBA" id="ARBA00022475"/>
    </source>
</evidence>
<feature type="domain" description="Response regulatory" evidence="18">
    <location>
        <begin position="889"/>
        <end position="1011"/>
    </location>
</feature>
<evidence type="ECO:0000256" key="12">
    <source>
        <dbReference type="PROSITE-ProRule" id="PRU00110"/>
    </source>
</evidence>
<evidence type="ECO:0000313" key="22">
    <source>
        <dbReference type="Proteomes" id="UP001198571"/>
    </source>
</evidence>
<dbReference type="InterPro" id="IPR013655">
    <property type="entry name" value="PAS_fold_3"/>
</dbReference>
<evidence type="ECO:0000256" key="6">
    <source>
        <dbReference type="ARBA" id="ARBA00022692"/>
    </source>
</evidence>
<comment type="caution">
    <text evidence="21">The sequence shown here is derived from an EMBL/GenBank/DDBJ whole genome shotgun (WGS) entry which is preliminary data.</text>
</comment>
<dbReference type="CDD" id="cd17546">
    <property type="entry name" value="REC_hyHK_CKI1_RcsC-like"/>
    <property type="match status" value="2"/>
</dbReference>
<comment type="subcellular location">
    <subcellularLocation>
        <location evidence="2">Cell membrane</location>
        <topology evidence="2">Multi-pass membrane protein</topology>
    </subcellularLocation>
</comment>
<evidence type="ECO:0000256" key="15">
    <source>
        <dbReference type="SAM" id="MobiDB-lite"/>
    </source>
</evidence>
<dbReference type="EMBL" id="JACDXX010000004">
    <property type="protein sequence ID" value="MCB5409536.1"/>
    <property type="molecule type" value="Genomic_DNA"/>
</dbReference>
<keyword evidence="5 13" id="KW-0597">Phosphoprotein</keyword>
<reference evidence="21 22" key="1">
    <citation type="submission" date="2020-07" db="EMBL/GenBank/DDBJ databases">
        <title>Pseudogemmobacter sp. nov., isolated from poultry manure in Taiwan.</title>
        <authorList>
            <person name="Lin S.-Y."/>
            <person name="Tang Y.-S."/>
            <person name="Young C.-C."/>
        </authorList>
    </citation>
    <scope>NUCLEOTIDE SEQUENCE [LARGE SCALE GENOMIC DNA]</scope>
    <source>
        <strain evidence="21 22">CC-YST710</strain>
    </source>
</reference>
<evidence type="ECO:0000256" key="8">
    <source>
        <dbReference type="ARBA" id="ARBA00022840"/>
    </source>
</evidence>
<feature type="transmembrane region" description="Helical" evidence="16">
    <location>
        <begin position="273"/>
        <end position="295"/>
    </location>
</feature>
<accession>A0ABS8CJI6</accession>
<dbReference type="SUPFAM" id="SSF47226">
    <property type="entry name" value="Histidine-containing phosphotransfer domain, HPT domain"/>
    <property type="match status" value="1"/>
</dbReference>
<protein>
    <recommendedName>
        <fullName evidence="3">histidine kinase</fullName>
        <ecNumber evidence="3">2.7.13.3</ecNumber>
    </recommendedName>
</protein>
<dbReference type="Pfam" id="PF02518">
    <property type="entry name" value="HATPase_c"/>
    <property type="match status" value="1"/>
</dbReference>
<dbReference type="Gene3D" id="3.30.565.10">
    <property type="entry name" value="Histidine kinase-like ATPase, C-terminal domain"/>
    <property type="match status" value="1"/>
</dbReference>
<dbReference type="CDD" id="cd16922">
    <property type="entry name" value="HATPase_EvgS-ArcB-TorS-like"/>
    <property type="match status" value="1"/>
</dbReference>
<dbReference type="Gene3D" id="3.30.450.20">
    <property type="entry name" value="PAS domain"/>
    <property type="match status" value="2"/>
</dbReference>
<dbReference type="SMART" id="SM00086">
    <property type="entry name" value="PAC"/>
    <property type="match status" value="2"/>
</dbReference>
<feature type="domain" description="PAC" evidence="19">
    <location>
        <begin position="577"/>
        <end position="628"/>
    </location>
</feature>
<dbReference type="InterPro" id="IPR003594">
    <property type="entry name" value="HATPase_dom"/>
</dbReference>
<feature type="domain" description="HPt" evidence="20">
    <location>
        <begin position="1201"/>
        <end position="1302"/>
    </location>
</feature>
<dbReference type="NCBIfam" id="TIGR00229">
    <property type="entry name" value="sensory_box"/>
    <property type="match status" value="1"/>
</dbReference>
<dbReference type="PROSITE" id="PS50110">
    <property type="entry name" value="RESPONSE_REGULATORY"/>
    <property type="match status" value="2"/>
</dbReference>
<dbReference type="Gene3D" id="3.40.50.2300">
    <property type="match status" value="2"/>
</dbReference>
<evidence type="ECO:0000259" key="17">
    <source>
        <dbReference type="PROSITE" id="PS50109"/>
    </source>
</evidence>
<dbReference type="InterPro" id="IPR000014">
    <property type="entry name" value="PAS"/>
</dbReference>
<dbReference type="InterPro" id="IPR001789">
    <property type="entry name" value="Sig_transdc_resp-reg_receiver"/>
</dbReference>
<evidence type="ECO:0000256" key="10">
    <source>
        <dbReference type="ARBA" id="ARBA00023012"/>
    </source>
</evidence>
<evidence type="ECO:0000256" key="2">
    <source>
        <dbReference type="ARBA" id="ARBA00004651"/>
    </source>
</evidence>
<dbReference type="PANTHER" id="PTHR45339:SF1">
    <property type="entry name" value="HYBRID SIGNAL TRANSDUCTION HISTIDINE KINASE J"/>
    <property type="match status" value="1"/>
</dbReference>
<dbReference type="CDD" id="cd00082">
    <property type="entry name" value="HisKA"/>
    <property type="match status" value="1"/>
</dbReference>
<keyword evidence="7" id="KW-0547">Nucleotide-binding</keyword>
<dbReference type="InterPro" id="IPR003661">
    <property type="entry name" value="HisK_dim/P_dom"/>
</dbReference>
<evidence type="ECO:0000256" key="5">
    <source>
        <dbReference type="ARBA" id="ARBA00022553"/>
    </source>
</evidence>
<dbReference type="SUPFAM" id="SSF52172">
    <property type="entry name" value="CheY-like"/>
    <property type="match status" value="2"/>
</dbReference>
<dbReference type="Pfam" id="PF00512">
    <property type="entry name" value="HisKA"/>
    <property type="match status" value="1"/>
</dbReference>
<evidence type="ECO:0000256" key="14">
    <source>
        <dbReference type="SAM" id="Coils"/>
    </source>
</evidence>
<evidence type="ECO:0000259" key="20">
    <source>
        <dbReference type="PROSITE" id="PS50894"/>
    </source>
</evidence>
<keyword evidence="10" id="KW-0902">Two-component regulatory system</keyword>
<feature type="modified residue" description="4-aspartylphosphate" evidence="13">
    <location>
        <position position="943"/>
    </location>
</feature>
<dbReference type="InterPro" id="IPR036641">
    <property type="entry name" value="HPT_dom_sf"/>
</dbReference>
<dbReference type="InterPro" id="IPR000700">
    <property type="entry name" value="PAS-assoc_C"/>
</dbReference>
<gene>
    <name evidence="21" type="ORF">H0485_05915</name>
</gene>
<evidence type="ECO:0000256" key="7">
    <source>
        <dbReference type="ARBA" id="ARBA00022741"/>
    </source>
</evidence>
<dbReference type="PANTHER" id="PTHR45339">
    <property type="entry name" value="HYBRID SIGNAL TRANSDUCTION HISTIDINE KINASE J"/>
    <property type="match status" value="1"/>
</dbReference>
<feature type="transmembrane region" description="Helical" evidence="16">
    <location>
        <begin position="16"/>
        <end position="37"/>
    </location>
</feature>
<evidence type="ECO:0000256" key="13">
    <source>
        <dbReference type="PROSITE-ProRule" id="PRU00169"/>
    </source>
</evidence>
<dbReference type="Gene3D" id="1.20.120.160">
    <property type="entry name" value="HPT domain"/>
    <property type="match status" value="1"/>
</dbReference>
<keyword evidence="6 16" id="KW-0812">Transmembrane</keyword>
<keyword evidence="9 16" id="KW-1133">Transmembrane helix</keyword>
<dbReference type="PROSITE" id="PS50894">
    <property type="entry name" value="HPT"/>
    <property type="match status" value="1"/>
</dbReference>
<feature type="modified residue" description="Phosphohistidine" evidence="12">
    <location>
        <position position="1244"/>
    </location>
</feature>
<feature type="domain" description="Histidine kinase" evidence="17">
    <location>
        <begin position="646"/>
        <end position="868"/>
    </location>
</feature>
<organism evidence="21 22">
    <name type="scientific">Pseudogemmobacter faecipullorum</name>
    <dbReference type="NCBI Taxonomy" id="2755041"/>
    <lineage>
        <taxon>Bacteria</taxon>
        <taxon>Pseudomonadati</taxon>
        <taxon>Pseudomonadota</taxon>
        <taxon>Alphaproteobacteria</taxon>
        <taxon>Rhodobacterales</taxon>
        <taxon>Paracoccaceae</taxon>
        <taxon>Pseudogemmobacter</taxon>
    </lineage>
</organism>
<comment type="catalytic activity">
    <reaction evidence="1">
        <text>ATP + protein L-histidine = ADP + protein N-phospho-L-histidine.</text>
        <dbReference type="EC" id="2.7.13.3"/>
    </reaction>
</comment>
<evidence type="ECO:0000313" key="21">
    <source>
        <dbReference type="EMBL" id="MCB5409536.1"/>
    </source>
</evidence>
<keyword evidence="22" id="KW-1185">Reference proteome</keyword>
<dbReference type="InterPro" id="IPR004358">
    <property type="entry name" value="Sig_transdc_His_kin-like_C"/>
</dbReference>
<keyword evidence="14" id="KW-0175">Coiled coil</keyword>
<dbReference type="Proteomes" id="UP001198571">
    <property type="component" value="Unassembled WGS sequence"/>
</dbReference>
<dbReference type="CDD" id="cd00130">
    <property type="entry name" value="PAS"/>
    <property type="match status" value="2"/>
</dbReference>
<dbReference type="InterPro" id="IPR005467">
    <property type="entry name" value="His_kinase_dom"/>
</dbReference>
<keyword evidence="11 16" id="KW-0472">Membrane</keyword>
<dbReference type="CDD" id="cd18774">
    <property type="entry name" value="PDC2_HK_sensor"/>
    <property type="match status" value="1"/>
</dbReference>
<dbReference type="EC" id="2.7.13.3" evidence="3"/>
<dbReference type="Pfam" id="PF08447">
    <property type="entry name" value="PAS_3"/>
    <property type="match status" value="2"/>
</dbReference>
<name>A0ABS8CJI6_9RHOB</name>
<dbReference type="PROSITE" id="PS50113">
    <property type="entry name" value="PAC"/>
    <property type="match status" value="2"/>
</dbReference>
<keyword evidence="8" id="KW-0067">ATP-binding</keyword>
<dbReference type="InterPro" id="IPR035965">
    <property type="entry name" value="PAS-like_dom_sf"/>
</dbReference>
<dbReference type="InterPro" id="IPR036097">
    <property type="entry name" value="HisK_dim/P_sf"/>
</dbReference>
<evidence type="ECO:0000256" key="16">
    <source>
        <dbReference type="SAM" id="Phobius"/>
    </source>
</evidence>
<sequence>MNAVLKPILYPSLRTALLGLLLLVLLPALTVMAIALLNASNSFRERSTQSLLESAHILSQSTVTEIQATGRLLHEIEQMTGAGEAHQGLLSYSAFVVTPDPLRGYPAPPGLEPALAELVTRAARSGRLQVSNLIMPTADGEGYRIAIAHPERRDAGNMTAGINVSLFSGQPQALIRSVTLQADDSSHALLAIVDGQGRILSRSRGDEEEITGTEVADWESLLALNSDTGMFEARTVEGGLVTFAFQLIPGTPGWAAMVGEPSAVFASRWQNPILSMLIASGATIGAGVLLALALAQRMLSPINNLVQRSRMIQTDGGVSQSQEAFAVPPSRIREFETLRRSLTRADQKLRGLLEESRAAEKTARESVEGMERAENLARIGSWALQLDTGVFTYSRTMAEMNGVSDGRPLTLEDLSRMMPEADFASVGAAIERCIATGEPYKVDVRHLRPDGSSFHAEIRGRAIHDAQGHVTAVTGTVQDVSEREAARAQMAAIADSLPNGALYQLSSRPRAETDQPVATEMRSHYLSYISAGIEPLIGLPPEALLRNPNLLAGTIHPEDLPGYLEGSNTASRSLTSFEAVFRMTHHRDHRQRWLQIRSAPRAGENGRLWDGIILDVTQAYETREELRRAKDKAEAAERAKSDFLATMSHEIRTPMNSVIGMTRLALQTPLDPKQRTYLEKINGSANVLLGIINDILDFSKIEAGGLLLEDSTFRIENVLDTVSSVTALKAEEKGLELTFSIAPGTASCWRGDSLRLTQVLTNLVGNAVKFTRSGDVAVSVCALPATEEGRQNLKFTVRDTGIGMSPEVLENAFHPFSQAGADTARRYGGTGLGLAISRRIVEMMGGAIEVSSTPGEGSIFTFTVRLGQVSGDSTPNRGILLSAELRHRRVLVVDDNETARNALAEMVEDFGMTAVRAAGGAEALRLLRRADLQQEPFDIVLSDWRMPGMDGLQLARHIREDVRLVNMPAVLMVTAYGHQLALAEAERIGLQAVLLKPVTRSMVFNTVLDILSLSPADRPMLTTGQLPVQQISQNHALRSILAGRSVLVVDDNALNREVASEFLELAGMFVTTAEDGQEAIQRMEARHFDVVLMDVHMPVMNGLEAIAEIRRRPEWQDLPVIALTAQARTEDQEASLAAGMSAHLSKPVDEQQLYRMLCALMPPRAIPDQTVAAQTSAGTESSPLPESPMPPECDPDRLLRRFGGSDERLLRFLTGFLRDFGTMDSRYAALLREGRLGEIAEYAHRVRGVVGYIETQRLYSHAGLIEEAARAGDQATVTATGPEMITLMRDCLAALNQLIGTLTPPRQAEAGESLSASAALALVAEALPLVKAGDFAARALLQQLAEGLTAPAGGEQARQILTLFEDLDLTAATRQLETLRQALAAPGDQPLSPGQSEEP</sequence>
<evidence type="ECO:0000259" key="18">
    <source>
        <dbReference type="PROSITE" id="PS50110"/>
    </source>
</evidence>
<dbReference type="Gene3D" id="2.10.70.100">
    <property type="match status" value="1"/>
</dbReference>
<dbReference type="SMART" id="SM00448">
    <property type="entry name" value="REC"/>
    <property type="match status" value="2"/>
</dbReference>
<dbReference type="SMART" id="SM00387">
    <property type="entry name" value="HATPase_c"/>
    <property type="match status" value="1"/>
</dbReference>
<dbReference type="SUPFAM" id="SSF55785">
    <property type="entry name" value="PYP-like sensor domain (PAS domain)"/>
    <property type="match status" value="2"/>
</dbReference>
<dbReference type="SMART" id="SM00388">
    <property type="entry name" value="HisKA"/>
    <property type="match status" value="1"/>
</dbReference>
<dbReference type="Gene3D" id="1.10.287.130">
    <property type="match status" value="1"/>
</dbReference>
<dbReference type="InterPro" id="IPR036890">
    <property type="entry name" value="HATPase_C_sf"/>
</dbReference>
<feature type="domain" description="Response regulatory" evidence="18">
    <location>
        <begin position="1045"/>
        <end position="1161"/>
    </location>
</feature>
<evidence type="ECO:0000256" key="1">
    <source>
        <dbReference type="ARBA" id="ARBA00000085"/>
    </source>
</evidence>
<evidence type="ECO:0000259" key="19">
    <source>
        <dbReference type="PROSITE" id="PS50113"/>
    </source>
</evidence>
<feature type="domain" description="PAC" evidence="19">
    <location>
        <begin position="440"/>
        <end position="492"/>
    </location>
</feature>